<accession>A0A6L5GH75</accession>
<evidence type="ECO:0000313" key="2">
    <source>
        <dbReference type="Proteomes" id="UP000477750"/>
    </source>
</evidence>
<organism evidence="1 2">
    <name type="scientific">Glycomyces albidus</name>
    <dbReference type="NCBI Taxonomy" id="2656774"/>
    <lineage>
        <taxon>Bacteria</taxon>
        <taxon>Bacillati</taxon>
        <taxon>Actinomycetota</taxon>
        <taxon>Actinomycetes</taxon>
        <taxon>Glycomycetales</taxon>
        <taxon>Glycomycetaceae</taxon>
        <taxon>Glycomyces</taxon>
    </lineage>
</organism>
<comment type="caution">
    <text evidence="1">The sequence shown here is derived from an EMBL/GenBank/DDBJ whole genome shotgun (WGS) entry which is preliminary data.</text>
</comment>
<protein>
    <recommendedName>
        <fullName evidence="3">Type II toxin-antitoxin system HicA family toxin</fullName>
    </recommendedName>
</protein>
<name>A0A6L5GH75_9ACTN</name>
<dbReference type="EMBL" id="WIAO01000073">
    <property type="protein sequence ID" value="MQM28961.1"/>
    <property type="molecule type" value="Genomic_DNA"/>
</dbReference>
<proteinExistence type="predicted"/>
<dbReference type="Proteomes" id="UP000477750">
    <property type="component" value="Unassembled WGS sequence"/>
</dbReference>
<sequence length="80" mass="8732">MPRHPNKHIRAAIEYMEARGWKIEKSHGHAWARGYCPGGATGCRPPSSILSTPRTPEGHAARLRKIADSCPHGSHVEKGA</sequence>
<gene>
    <name evidence="1" type="ORF">GFD30_25850</name>
</gene>
<evidence type="ECO:0008006" key="3">
    <source>
        <dbReference type="Google" id="ProtNLM"/>
    </source>
</evidence>
<evidence type="ECO:0000313" key="1">
    <source>
        <dbReference type="EMBL" id="MQM28961.1"/>
    </source>
</evidence>
<keyword evidence="2" id="KW-1185">Reference proteome</keyword>
<reference evidence="1 2" key="1">
    <citation type="submission" date="2019-10" db="EMBL/GenBank/DDBJ databases">
        <title>Glycomyces albidus sp. nov., a novel actinomycete isolated from rhizosphere soil of wheat (Triticum aestivum L.).</title>
        <authorList>
            <person name="Qian L."/>
        </authorList>
    </citation>
    <scope>NUCLEOTIDE SEQUENCE [LARGE SCALE GENOMIC DNA]</scope>
    <source>
        <strain evidence="1 2">NEAU-7082</strain>
    </source>
</reference>
<dbReference type="AlphaFoldDB" id="A0A6L5GH75"/>